<dbReference type="Proteomes" id="UP000550707">
    <property type="component" value="Unassembled WGS sequence"/>
</dbReference>
<dbReference type="InParanoid" id="A0A7J8JVD4"/>
<evidence type="ECO:0000313" key="1">
    <source>
        <dbReference type="EMBL" id="KAF6500793.1"/>
    </source>
</evidence>
<dbReference type="AlphaFoldDB" id="A0A7J8JVD4"/>
<keyword evidence="2" id="KW-1185">Reference proteome</keyword>
<evidence type="ECO:0000313" key="2">
    <source>
        <dbReference type="Proteomes" id="UP000550707"/>
    </source>
</evidence>
<accession>A0A7J8JVD4</accession>
<proteinExistence type="predicted"/>
<dbReference type="EMBL" id="JACASF010000001">
    <property type="protein sequence ID" value="KAF6500793.1"/>
    <property type="molecule type" value="Genomic_DNA"/>
</dbReference>
<comment type="caution">
    <text evidence="1">The sequence shown here is derived from an EMBL/GenBank/DDBJ whole genome shotgun (WGS) entry which is preliminary data.</text>
</comment>
<name>A0A7J8JVD4_MOLMO</name>
<sequence length="170" mass="19243">MLNPLSYTGRAEIFYFNKRAILNNDVDGKVRVHRPHRVMKAQSYTLDHVLHMTAHSVNSGQFLSITPPFVNPEPLLFLSQETEFYIDVVEVPLQDASGALHNDCVSLQSDVHIFWNVDSLIAENGLHPLSRCGKEIMSVVSEKRDVRCMTDMPLGIENGDWSLFLFLTGQ</sequence>
<protein>
    <submittedName>
        <fullName evidence="1">Uncharacterized protein</fullName>
    </submittedName>
</protein>
<gene>
    <name evidence="1" type="ORF">HJG59_007844</name>
</gene>
<reference evidence="1 2" key="1">
    <citation type="journal article" date="2020" name="Nature">
        <title>Six reference-quality genomes reveal evolution of bat adaptations.</title>
        <authorList>
            <person name="Jebb D."/>
            <person name="Huang Z."/>
            <person name="Pippel M."/>
            <person name="Hughes G.M."/>
            <person name="Lavrichenko K."/>
            <person name="Devanna P."/>
            <person name="Winkler S."/>
            <person name="Jermiin L.S."/>
            <person name="Skirmuntt E.C."/>
            <person name="Katzourakis A."/>
            <person name="Burkitt-Gray L."/>
            <person name="Ray D.A."/>
            <person name="Sullivan K.A.M."/>
            <person name="Roscito J.G."/>
            <person name="Kirilenko B.M."/>
            <person name="Davalos L.M."/>
            <person name="Corthals A.P."/>
            <person name="Power M.L."/>
            <person name="Jones G."/>
            <person name="Ransome R.D."/>
            <person name="Dechmann D.K.N."/>
            <person name="Locatelli A.G."/>
            <person name="Puechmaille S.J."/>
            <person name="Fedrigo O."/>
            <person name="Jarvis E.D."/>
            <person name="Hiller M."/>
            <person name="Vernes S.C."/>
            <person name="Myers E.W."/>
            <person name="Teeling E.C."/>
        </authorList>
    </citation>
    <scope>NUCLEOTIDE SEQUENCE [LARGE SCALE GENOMIC DNA]</scope>
    <source>
        <strain evidence="1">MMolMol1</strain>
        <tissue evidence="1">Muscle</tissue>
    </source>
</reference>
<organism evidence="1 2">
    <name type="scientific">Molossus molossus</name>
    <name type="common">Pallas' mastiff bat</name>
    <name type="synonym">Vespertilio molossus</name>
    <dbReference type="NCBI Taxonomy" id="27622"/>
    <lineage>
        <taxon>Eukaryota</taxon>
        <taxon>Metazoa</taxon>
        <taxon>Chordata</taxon>
        <taxon>Craniata</taxon>
        <taxon>Vertebrata</taxon>
        <taxon>Euteleostomi</taxon>
        <taxon>Mammalia</taxon>
        <taxon>Eutheria</taxon>
        <taxon>Laurasiatheria</taxon>
        <taxon>Chiroptera</taxon>
        <taxon>Yangochiroptera</taxon>
        <taxon>Molossidae</taxon>
        <taxon>Molossus</taxon>
    </lineage>
</organism>